<protein>
    <recommendedName>
        <fullName evidence="2">Phosphoserine phosphatase</fullName>
    </recommendedName>
</protein>
<comment type="caution">
    <text evidence="1">The sequence shown here is derived from an EMBL/GenBank/DDBJ whole genome shotgun (WGS) entry which is preliminary data.</text>
</comment>
<evidence type="ECO:0000313" key="1">
    <source>
        <dbReference type="EMBL" id="EKC70696.1"/>
    </source>
</evidence>
<dbReference type="SUPFAM" id="SSF56784">
    <property type="entry name" value="HAD-like"/>
    <property type="match status" value="1"/>
</dbReference>
<name>K1UGX5_9ZZZZ</name>
<dbReference type="EMBL" id="AJWZ01002535">
    <property type="protein sequence ID" value="EKC70696.1"/>
    <property type="molecule type" value="Genomic_DNA"/>
</dbReference>
<reference evidence="1" key="1">
    <citation type="journal article" date="2013" name="Environ. Microbiol.">
        <title>Microbiota from the distal guts of lean and obese adolescents exhibit partial functional redundancy besides clear differences in community structure.</title>
        <authorList>
            <person name="Ferrer M."/>
            <person name="Ruiz A."/>
            <person name="Lanza F."/>
            <person name="Haange S.B."/>
            <person name="Oberbach A."/>
            <person name="Till H."/>
            <person name="Bargiela R."/>
            <person name="Campoy C."/>
            <person name="Segura M.T."/>
            <person name="Richter M."/>
            <person name="von Bergen M."/>
            <person name="Seifert J."/>
            <person name="Suarez A."/>
        </authorList>
    </citation>
    <scope>NUCLEOTIDE SEQUENCE</scope>
</reference>
<gene>
    <name evidence="1" type="ORF">OBE_03762</name>
</gene>
<dbReference type="InterPro" id="IPR036412">
    <property type="entry name" value="HAD-like_sf"/>
</dbReference>
<organism evidence="1">
    <name type="scientific">human gut metagenome</name>
    <dbReference type="NCBI Taxonomy" id="408170"/>
    <lineage>
        <taxon>unclassified sequences</taxon>
        <taxon>metagenomes</taxon>
        <taxon>organismal metagenomes</taxon>
    </lineage>
</organism>
<evidence type="ECO:0008006" key="2">
    <source>
        <dbReference type="Google" id="ProtNLM"/>
    </source>
</evidence>
<accession>K1UGX5</accession>
<dbReference type="AlphaFoldDB" id="K1UGX5"/>
<dbReference type="Pfam" id="PF12710">
    <property type="entry name" value="HAD"/>
    <property type="match status" value="1"/>
</dbReference>
<sequence>MMYFSCKEGKSVNVYDFDNTIYDGESGFDIFMFYLKKDPKEIAKLIPRFGEAFIRYKRGAIKTDEVIEQYGDMLTDYCVKIKDIHKDITEFWDEHEKKIKNFYAKIQAPDDVIVSACPEIILGEICKRIGVKNYIGSVVDMENGIIERVCYKENKIAAFKSIYGDMPIDSFYTDSMSDKPMMDLANNAYLVSGDHIELVKNDGVWLSEPKMGLFK</sequence>
<dbReference type="Gene3D" id="3.40.50.1000">
    <property type="entry name" value="HAD superfamily/HAD-like"/>
    <property type="match status" value="1"/>
</dbReference>
<proteinExistence type="predicted"/>
<dbReference type="InterPro" id="IPR023214">
    <property type="entry name" value="HAD_sf"/>
</dbReference>
<dbReference type="Gene3D" id="1.20.1440.100">
    <property type="entry name" value="SG protein - dephosphorylation function"/>
    <property type="match status" value="1"/>
</dbReference>